<dbReference type="AlphaFoldDB" id="A0A0W0V3N1"/>
<reference evidence="2 3" key="1">
    <citation type="submission" date="2015-11" db="EMBL/GenBank/DDBJ databases">
        <title>Genomic analysis of 38 Legionella species identifies large and diverse effector repertoires.</title>
        <authorList>
            <person name="Burstein D."/>
            <person name="Amaro F."/>
            <person name="Zusman T."/>
            <person name="Lifshitz Z."/>
            <person name="Cohen O."/>
            <person name="Gilbert J.A."/>
            <person name="Pupko T."/>
            <person name="Shuman H.A."/>
            <person name="Segal G."/>
        </authorList>
    </citation>
    <scope>NUCLEOTIDE SEQUENCE [LARGE SCALE GENOMIC DNA]</scope>
    <source>
        <strain evidence="2 3">Bercovier 4</strain>
    </source>
</reference>
<comment type="caution">
    <text evidence="2">The sequence shown here is derived from an EMBL/GenBank/DDBJ whole genome shotgun (WGS) entry which is preliminary data.</text>
</comment>
<organism evidence="2 3">
    <name type="scientific">Legionella israelensis</name>
    <dbReference type="NCBI Taxonomy" id="454"/>
    <lineage>
        <taxon>Bacteria</taxon>
        <taxon>Pseudomonadati</taxon>
        <taxon>Pseudomonadota</taxon>
        <taxon>Gammaproteobacteria</taxon>
        <taxon>Legionellales</taxon>
        <taxon>Legionellaceae</taxon>
        <taxon>Legionella</taxon>
    </lineage>
</organism>
<evidence type="ECO:0000256" key="1">
    <source>
        <dbReference type="SAM" id="MobiDB-lite"/>
    </source>
</evidence>
<protein>
    <submittedName>
        <fullName evidence="2">Uncharacterized protein</fullName>
    </submittedName>
</protein>
<dbReference type="PATRIC" id="fig|454.4.peg.2667"/>
<gene>
    <name evidence="2" type="ORF">Lisr_2440</name>
</gene>
<keyword evidence="3" id="KW-1185">Reference proteome</keyword>
<proteinExistence type="predicted"/>
<accession>A0A0W0V3N1</accession>
<evidence type="ECO:0000313" key="3">
    <source>
        <dbReference type="Proteomes" id="UP000054761"/>
    </source>
</evidence>
<feature type="region of interest" description="Disordered" evidence="1">
    <location>
        <begin position="208"/>
        <end position="235"/>
    </location>
</feature>
<dbReference type="EMBL" id="LNYH01000148">
    <property type="protein sequence ID" value="KTD14732.1"/>
    <property type="molecule type" value="Genomic_DNA"/>
</dbReference>
<dbReference type="Proteomes" id="UP000054761">
    <property type="component" value="Unassembled WGS sequence"/>
</dbReference>
<evidence type="ECO:0000313" key="2">
    <source>
        <dbReference type="EMBL" id="KTD14732.1"/>
    </source>
</evidence>
<sequence>MQIRMKIFLLTNTNFVGDNNQLKGIQLAIQTKLKEQCEFQQIEESEFDVNSLGEKDIVLVSGSHGLIITDQIKQSKPGTKIVWSGHQYFDEFNSIKYFPDIVALPGTALLEIDKTEIKKRAKLIVTAGVSHCVNDQTVTEDHAKFKGDLPEHAQYPKQVGIILAGDAPTAEGKMMFFTEENARKQAVIISSRLKAKGYNTTDTAIMITNGPRTGKHNPDTGNAHNPEPHRSGEVDASSKAFLDAINEEMSQSQVFFYDFQFADLKNGPSAYKPMIKQVADSQTGLWFVPSESTSMVTESSFFLEKGIPVVIYHPSSENPAHLAHAKDAVNQRFAVDVTNEAISFEISKGKMESAATKIAEAFYQALVLTKIPKVSSVNSTMYGTAAKSDAESFEPTQQVCKCK</sequence>
<name>A0A0W0V3N1_9GAMM</name>